<reference evidence="1" key="1">
    <citation type="journal article" date="2014" name="Front. Microbiol.">
        <title>High frequency of phylogenetically diverse reductive dehalogenase-homologous genes in deep subseafloor sedimentary metagenomes.</title>
        <authorList>
            <person name="Kawai M."/>
            <person name="Futagami T."/>
            <person name="Toyoda A."/>
            <person name="Takaki Y."/>
            <person name="Nishi S."/>
            <person name="Hori S."/>
            <person name="Arai W."/>
            <person name="Tsubouchi T."/>
            <person name="Morono Y."/>
            <person name="Uchiyama I."/>
            <person name="Ito T."/>
            <person name="Fujiyama A."/>
            <person name="Inagaki F."/>
            <person name="Takami H."/>
        </authorList>
    </citation>
    <scope>NUCLEOTIDE SEQUENCE</scope>
    <source>
        <strain evidence="1">Expedition CK06-06</strain>
    </source>
</reference>
<organism evidence="1">
    <name type="scientific">marine sediment metagenome</name>
    <dbReference type="NCBI Taxonomy" id="412755"/>
    <lineage>
        <taxon>unclassified sequences</taxon>
        <taxon>metagenomes</taxon>
        <taxon>ecological metagenomes</taxon>
    </lineage>
</organism>
<protein>
    <submittedName>
        <fullName evidence="1">Uncharacterized protein</fullName>
    </submittedName>
</protein>
<accession>X1JCN0</accession>
<feature type="non-terminal residue" evidence="1">
    <location>
        <position position="1"/>
    </location>
</feature>
<comment type="caution">
    <text evidence="1">The sequence shown here is derived from an EMBL/GenBank/DDBJ whole genome shotgun (WGS) entry which is preliminary data.</text>
</comment>
<sequence length="55" mass="6292">ILQKVVIWGQYESGKMDSFRDYYSFVALWSGPELPVKRGSIRAKHEPKGDPAKPK</sequence>
<proteinExistence type="predicted"/>
<evidence type="ECO:0000313" key="1">
    <source>
        <dbReference type="EMBL" id="GAH76109.1"/>
    </source>
</evidence>
<name>X1JCN0_9ZZZZ</name>
<gene>
    <name evidence="1" type="ORF">S03H2_42447</name>
</gene>
<dbReference type="EMBL" id="BARU01026424">
    <property type="protein sequence ID" value="GAH76109.1"/>
    <property type="molecule type" value="Genomic_DNA"/>
</dbReference>
<dbReference type="AlphaFoldDB" id="X1JCN0"/>